<dbReference type="PANTHER" id="PTHR46031">
    <property type="match status" value="1"/>
</dbReference>
<dbReference type="Pfam" id="PF00035">
    <property type="entry name" value="dsrm"/>
    <property type="match status" value="3"/>
</dbReference>
<dbReference type="GeneID" id="116196676"/>
<dbReference type="RefSeq" id="XP_031382394.1">
    <property type="nucleotide sequence ID" value="XM_031526534.1"/>
</dbReference>
<dbReference type="Gene3D" id="3.30.160.20">
    <property type="match status" value="3"/>
</dbReference>
<feature type="region of interest" description="Disordered" evidence="4">
    <location>
        <begin position="321"/>
        <end position="362"/>
    </location>
</feature>
<keyword evidence="1" id="KW-0677">Repeat</keyword>
<feature type="domain" description="DRBM" evidence="5">
    <location>
        <begin position="1"/>
        <end position="70"/>
    </location>
</feature>
<name>A0A6P8CIW3_PUNGR</name>
<dbReference type="InterPro" id="IPR044450">
    <property type="entry name" value="AtDRB-like_DSRM_1"/>
</dbReference>
<evidence type="ECO:0000256" key="2">
    <source>
        <dbReference type="ARBA" id="ARBA00022884"/>
    </source>
</evidence>
<feature type="domain" description="DRBM" evidence="5">
    <location>
        <begin position="256"/>
        <end position="323"/>
    </location>
</feature>
<dbReference type="InterPro" id="IPR014720">
    <property type="entry name" value="dsRBD_dom"/>
</dbReference>
<dbReference type="OrthoDB" id="5988181at2759"/>
<dbReference type="AlphaFoldDB" id="A0A6P8CIW3"/>
<proteinExistence type="predicted"/>
<dbReference type="SMART" id="SM00358">
    <property type="entry name" value="DSRM"/>
    <property type="match status" value="3"/>
</dbReference>
<sequence>MYKSKLQELCHRNQWSLPQYSTTKEGPNHSPRFNTILIINDLTFETPVPSRSSKESQNEAAKLAFDHLSAPPKPPAEPPIIAAPPPPPAAPQLAEKLRGTLDMSDMLASLEAVQPKLPGDYQSPRPKMAEECQIPQAKPLECQVPQAKPPEECCAPQANQSSPTVKDNAPVREVWHLCKNQLQMYAQKRNLPLPTYSCEREGPPHASRFKCKVTVDGQTFESSDFCSTLKDAEHAAAQVALLALSANIDQEGDSGLYKNLLQEFAQREGYHLPAYETNGSGGHVPIFTSTVVIAGESFTGQQERTKKQAEMSAAKVAYTILKKRKRSHTSNSPSPAHQRPRSFSSSSSQPNSTPGIPLSIGPKVGAASNFTLLTERDYGSGEDTRRKNHNHPVPYGEAKTSILRSEDPSSDSIYARLRSPILEENSSESSSPSEDDNLLTVMDLTIGSSTEAINDNELTVREVPIESSAEAINDNVLTVTDLTIESTAEAISVPPPGVIRIYSRASNVTLPEGTIVAHSDENWIAVTAGGDRNLL</sequence>
<evidence type="ECO:0000313" key="7">
    <source>
        <dbReference type="RefSeq" id="XP_031382394.1"/>
    </source>
</evidence>
<evidence type="ECO:0000313" key="6">
    <source>
        <dbReference type="Proteomes" id="UP000515151"/>
    </source>
</evidence>
<dbReference type="SUPFAM" id="SSF54768">
    <property type="entry name" value="dsRNA-binding domain-like"/>
    <property type="match status" value="3"/>
</dbReference>
<dbReference type="PROSITE" id="PS50137">
    <property type="entry name" value="DS_RBD"/>
    <property type="match status" value="3"/>
</dbReference>
<dbReference type="GO" id="GO:0003725">
    <property type="term" value="F:double-stranded RNA binding"/>
    <property type="evidence" value="ECO:0007669"/>
    <property type="project" value="InterPro"/>
</dbReference>
<feature type="region of interest" description="Disordered" evidence="4">
    <location>
        <begin position="378"/>
        <end position="410"/>
    </location>
</feature>
<dbReference type="PANTHER" id="PTHR46031:SF16">
    <property type="entry name" value="DOUBLE-STRANDED RNA-BINDING PROTEIN 4"/>
    <property type="match status" value="1"/>
</dbReference>
<evidence type="ECO:0000256" key="1">
    <source>
        <dbReference type="ARBA" id="ARBA00022737"/>
    </source>
</evidence>
<feature type="domain" description="DRBM" evidence="5">
    <location>
        <begin position="177"/>
        <end position="246"/>
    </location>
</feature>
<feature type="region of interest" description="Disordered" evidence="4">
    <location>
        <begin position="47"/>
        <end position="76"/>
    </location>
</feature>
<dbReference type="CDD" id="cd19907">
    <property type="entry name" value="DSRM_AtDRB-like_rpt1"/>
    <property type="match status" value="1"/>
</dbReference>
<reference evidence="6" key="1">
    <citation type="journal article" date="2020" name="Plant Biotechnol. J.">
        <title>The pomegranate (Punica granatum L.) draft genome dissects genetic divergence between soft- and hard-seeded cultivars.</title>
        <authorList>
            <person name="Luo X."/>
            <person name="Li H."/>
            <person name="Wu Z."/>
            <person name="Yao W."/>
            <person name="Zhao P."/>
            <person name="Cao D."/>
            <person name="Yu H."/>
            <person name="Li K."/>
            <person name="Poudel K."/>
            <person name="Zhao D."/>
            <person name="Zhang F."/>
            <person name="Xia X."/>
            <person name="Chen L."/>
            <person name="Wang Q."/>
            <person name="Jing D."/>
            <person name="Cao S."/>
        </authorList>
    </citation>
    <scope>NUCLEOTIDE SEQUENCE [LARGE SCALE GENOMIC DNA]</scope>
    <source>
        <strain evidence="6">cv. Tunisia</strain>
    </source>
</reference>
<dbReference type="Proteomes" id="UP000515151">
    <property type="component" value="Chromosome 2"/>
</dbReference>
<evidence type="ECO:0000256" key="3">
    <source>
        <dbReference type="PROSITE-ProRule" id="PRU00266"/>
    </source>
</evidence>
<keyword evidence="2 3" id="KW-0694">RNA-binding</keyword>
<keyword evidence="6" id="KW-1185">Reference proteome</keyword>
<gene>
    <name evidence="7" type="primary">LOC116196676</name>
</gene>
<organism evidence="6 7">
    <name type="scientific">Punica granatum</name>
    <name type="common">Pomegranate</name>
    <dbReference type="NCBI Taxonomy" id="22663"/>
    <lineage>
        <taxon>Eukaryota</taxon>
        <taxon>Viridiplantae</taxon>
        <taxon>Streptophyta</taxon>
        <taxon>Embryophyta</taxon>
        <taxon>Tracheophyta</taxon>
        <taxon>Spermatophyta</taxon>
        <taxon>Magnoliopsida</taxon>
        <taxon>eudicotyledons</taxon>
        <taxon>Gunneridae</taxon>
        <taxon>Pentapetalae</taxon>
        <taxon>rosids</taxon>
        <taxon>malvids</taxon>
        <taxon>Myrtales</taxon>
        <taxon>Lythraceae</taxon>
        <taxon>Punica</taxon>
    </lineage>
</organism>
<evidence type="ECO:0000256" key="4">
    <source>
        <dbReference type="SAM" id="MobiDB-lite"/>
    </source>
</evidence>
<protein>
    <submittedName>
        <fullName evidence="7">Double-stranded RNA-binding protein 1-like</fullName>
    </submittedName>
</protein>
<evidence type="ECO:0000259" key="5">
    <source>
        <dbReference type="PROSITE" id="PS50137"/>
    </source>
</evidence>
<reference evidence="7" key="2">
    <citation type="submission" date="2025-08" db="UniProtKB">
        <authorList>
            <consortium name="RefSeq"/>
        </authorList>
    </citation>
    <scope>IDENTIFICATION</scope>
    <source>
        <tissue evidence="7">Leaf</tissue>
    </source>
</reference>
<accession>A0A6P8CIW3</accession>